<organism evidence="2 3">
    <name type="scientific">Thiosulfatimonas sediminis</name>
    <dbReference type="NCBI Taxonomy" id="2675054"/>
    <lineage>
        <taxon>Bacteria</taxon>
        <taxon>Pseudomonadati</taxon>
        <taxon>Pseudomonadota</taxon>
        <taxon>Gammaproteobacteria</taxon>
        <taxon>Thiotrichales</taxon>
        <taxon>Piscirickettsiaceae</taxon>
        <taxon>Thiosulfatimonas</taxon>
    </lineage>
</organism>
<evidence type="ECO:0000313" key="2">
    <source>
        <dbReference type="EMBL" id="BBP45695.1"/>
    </source>
</evidence>
<name>A0A6F8PU96_9GAMM</name>
<sequence length="164" mass="18344">MKKLVKQFLTALAFSIAFFGLVHSAQAADDGAKVVYHVDFADPTRYSATLTSINNIMNFYENELMEPEVHLVFVGFGLRFTTDDALKGTPYEHDAALLERRDELKGRLDALMNVRGVQVHLCDKTRDEVGLPQDKVYKGIQFAKSGVAKIAILQSEGFAYLKIQ</sequence>
<dbReference type="PANTHER" id="PTHR37691">
    <property type="entry name" value="BLR3518 PROTEIN"/>
    <property type="match status" value="1"/>
</dbReference>
<feature type="chain" id="PRO_5026109848" evidence="1">
    <location>
        <begin position="28"/>
        <end position="164"/>
    </location>
</feature>
<dbReference type="KEGG" id="tse:THMIRHAS_10680"/>
<protein>
    <submittedName>
        <fullName evidence="2">Uncharacterized protein</fullName>
    </submittedName>
</protein>
<dbReference type="RefSeq" id="WP_173271619.1">
    <property type="nucleotide sequence ID" value="NZ_AP021889.1"/>
</dbReference>
<reference evidence="3" key="1">
    <citation type="submission" date="2019-11" db="EMBL/GenBank/DDBJ databases">
        <title>Isolation and characterization of two novel species in the genus Thiomicrorhabdus.</title>
        <authorList>
            <person name="Mochizuki J."/>
            <person name="Kojima H."/>
            <person name="Fukui M."/>
        </authorList>
    </citation>
    <scope>NUCLEOTIDE SEQUENCE [LARGE SCALE GENOMIC DNA]</scope>
    <source>
        <strain evidence="3">aks77</strain>
    </source>
</reference>
<keyword evidence="1" id="KW-0732">Signal</keyword>
<dbReference type="AlphaFoldDB" id="A0A6F8PU96"/>
<gene>
    <name evidence="2" type="ORF">THMIRHAS_10680</name>
</gene>
<dbReference type="Gene3D" id="3.40.1260.10">
    <property type="entry name" value="DsrEFH-like"/>
    <property type="match status" value="1"/>
</dbReference>
<keyword evidence="3" id="KW-1185">Reference proteome</keyword>
<dbReference type="InterPro" id="IPR027396">
    <property type="entry name" value="DsrEFH-like"/>
</dbReference>
<accession>A0A6F8PU96</accession>
<feature type="signal peptide" evidence="1">
    <location>
        <begin position="1"/>
        <end position="27"/>
    </location>
</feature>
<evidence type="ECO:0000256" key="1">
    <source>
        <dbReference type="SAM" id="SignalP"/>
    </source>
</evidence>
<dbReference type="Pfam" id="PF02635">
    <property type="entry name" value="DsrE"/>
    <property type="match status" value="1"/>
</dbReference>
<dbReference type="InterPro" id="IPR003787">
    <property type="entry name" value="Sulphur_relay_DsrE/F-like"/>
</dbReference>
<evidence type="ECO:0000313" key="3">
    <source>
        <dbReference type="Proteomes" id="UP000501726"/>
    </source>
</evidence>
<dbReference type="EMBL" id="AP021889">
    <property type="protein sequence ID" value="BBP45695.1"/>
    <property type="molecule type" value="Genomic_DNA"/>
</dbReference>
<proteinExistence type="predicted"/>
<dbReference type="SUPFAM" id="SSF75169">
    <property type="entry name" value="DsrEFH-like"/>
    <property type="match status" value="1"/>
</dbReference>
<dbReference type="PANTHER" id="PTHR37691:SF1">
    <property type="entry name" value="BLR3518 PROTEIN"/>
    <property type="match status" value="1"/>
</dbReference>
<dbReference type="Proteomes" id="UP000501726">
    <property type="component" value="Chromosome"/>
</dbReference>